<name>A0A0P1FED4_THAGE</name>
<dbReference type="GO" id="GO:0030163">
    <property type="term" value="P:protein catabolic process"/>
    <property type="evidence" value="ECO:0007669"/>
    <property type="project" value="UniProtKB-UniRule"/>
</dbReference>
<dbReference type="InterPro" id="IPR004616">
    <property type="entry name" value="Leu/Phe-tRNA_Trfase"/>
</dbReference>
<comment type="catalytic activity">
    <reaction evidence="4">
        <text>L-phenylalanyl-tRNA(Phe) + an N-terminal L-alpha-aminoacyl-[protein] = an N-terminal L-phenylalanyl-L-alpha-aminoacyl-[protein] + tRNA(Phe)</text>
        <dbReference type="Rhea" id="RHEA:43632"/>
        <dbReference type="Rhea" id="RHEA-COMP:9668"/>
        <dbReference type="Rhea" id="RHEA-COMP:9699"/>
        <dbReference type="Rhea" id="RHEA-COMP:10636"/>
        <dbReference type="Rhea" id="RHEA-COMP:10637"/>
        <dbReference type="ChEBI" id="CHEBI:78442"/>
        <dbReference type="ChEBI" id="CHEBI:78531"/>
        <dbReference type="ChEBI" id="CHEBI:78597"/>
        <dbReference type="ChEBI" id="CHEBI:83561"/>
        <dbReference type="EC" id="2.3.2.6"/>
    </reaction>
</comment>
<comment type="catalytic activity">
    <reaction evidence="4">
        <text>N-terminal L-lysyl-[protein] + L-leucyl-tRNA(Leu) = N-terminal L-leucyl-L-lysyl-[protein] + tRNA(Leu) + H(+)</text>
        <dbReference type="Rhea" id="RHEA:12340"/>
        <dbReference type="Rhea" id="RHEA-COMP:9613"/>
        <dbReference type="Rhea" id="RHEA-COMP:9622"/>
        <dbReference type="Rhea" id="RHEA-COMP:12670"/>
        <dbReference type="Rhea" id="RHEA-COMP:12671"/>
        <dbReference type="ChEBI" id="CHEBI:15378"/>
        <dbReference type="ChEBI" id="CHEBI:65249"/>
        <dbReference type="ChEBI" id="CHEBI:78442"/>
        <dbReference type="ChEBI" id="CHEBI:78494"/>
        <dbReference type="ChEBI" id="CHEBI:133043"/>
        <dbReference type="EC" id="2.3.2.6"/>
    </reaction>
</comment>
<gene>
    <name evidence="4 5" type="primary">aat</name>
    <name evidence="5" type="ORF">TG4357_02409</name>
</gene>
<dbReference type="PANTHER" id="PTHR30098">
    <property type="entry name" value="LEUCYL/PHENYLALANYL-TRNA--PROTEIN TRANSFERASE"/>
    <property type="match status" value="1"/>
</dbReference>
<dbReference type="FunFam" id="3.40.630.70:FF:000001">
    <property type="entry name" value="Leucyl/phenylalanyl-tRNA--protein transferase"/>
    <property type="match status" value="1"/>
</dbReference>
<comment type="function">
    <text evidence="4">Functions in the N-end rule pathway of protein degradation where it conjugates Leu, Phe and, less efficiently, Met from aminoacyl-tRNAs to the N-termini of proteins containing an N-terminal arginine or lysine.</text>
</comment>
<dbReference type="OrthoDB" id="9790282at2"/>
<evidence type="ECO:0000313" key="6">
    <source>
        <dbReference type="Proteomes" id="UP000051587"/>
    </source>
</evidence>
<dbReference type="RefSeq" id="WP_074647215.1">
    <property type="nucleotide sequence ID" value="NZ_CYSA01000024.1"/>
</dbReference>
<dbReference type="SUPFAM" id="SSF55729">
    <property type="entry name" value="Acyl-CoA N-acyltransferases (Nat)"/>
    <property type="match status" value="1"/>
</dbReference>
<dbReference type="EMBL" id="CYSA01000024">
    <property type="protein sequence ID" value="CUH66406.1"/>
    <property type="molecule type" value="Genomic_DNA"/>
</dbReference>
<evidence type="ECO:0000256" key="3">
    <source>
        <dbReference type="ARBA" id="ARBA00023315"/>
    </source>
</evidence>
<reference evidence="5 6" key="1">
    <citation type="submission" date="2015-09" db="EMBL/GenBank/DDBJ databases">
        <authorList>
            <consortium name="Swine Surveillance"/>
        </authorList>
    </citation>
    <scope>NUCLEOTIDE SEQUENCE [LARGE SCALE GENOMIC DNA]</scope>
    <source>
        <strain evidence="5 6">CECT 4357</strain>
    </source>
</reference>
<comment type="catalytic activity">
    <reaction evidence="4">
        <text>N-terminal L-arginyl-[protein] + L-leucyl-tRNA(Leu) = N-terminal L-leucyl-L-arginyl-[protein] + tRNA(Leu) + H(+)</text>
        <dbReference type="Rhea" id="RHEA:50416"/>
        <dbReference type="Rhea" id="RHEA-COMP:9613"/>
        <dbReference type="Rhea" id="RHEA-COMP:9622"/>
        <dbReference type="Rhea" id="RHEA-COMP:12672"/>
        <dbReference type="Rhea" id="RHEA-COMP:12673"/>
        <dbReference type="ChEBI" id="CHEBI:15378"/>
        <dbReference type="ChEBI" id="CHEBI:64719"/>
        <dbReference type="ChEBI" id="CHEBI:78442"/>
        <dbReference type="ChEBI" id="CHEBI:78494"/>
        <dbReference type="ChEBI" id="CHEBI:133044"/>
        <dbReference type="EC" id="2.3.2.6"/>
    </reaction>
</comment>
<keyword evidence="1 4" id="KW-0963">Cytoplasm</keyword>
<dbReference type="Proteomes" id="UP000051587">
    <property type="component" value="Unassembled WGS sequence"/>
</dbReference>
<dbReference type="HAMAP" id="MF_00688">
    <property type="entry name" value="Leu_Phe_trans"/>
    <property type="match status" value="1"/>
</dbReference>
<organism evidence="5 6">
    <name type="scientific">Thalassovita gelatinovora</name>
    <name type="common">Thalassobius gelatinovorus</name>
    <dbReference type="NCBI Taxonomy" id="53501"/>
    <lineage>
        <taxon>Bacteria</taxon>
        <taxon>Pseudomonadati</taxon>
        <taxon>Pseudomonadota</taxon>
        <taxon>Alphaproteobacteria</taxon>
        <taxon>Rhodobacterales</taxon>
        <taxon>Roseobacteraceae</taxon>
        <taxon>Thalassovita</taxon>
    </lineage>
</organism>
<dbReference type="Gene3D" id="3.40.630.70">
    <property type="entry name" value="Leucyl/phenylalanyl-tRNA-protein transferase, C-terminal domain"/>
    <property type="match status" value="1"/>
</dbReference>
<comment type="subcellular location">
    <subcellularLocation>
        <location evidence="4">Cytoplasm</location>
    </subcellularLocation>
</comment>
<proteinExistence type="inferred from homology"/>
<evidence type="ECO:0000256" key="4">
    <source>
        <dbReference type="HAMAP-Rule" id="MF_00688"/>
    </source>
</evidence>
<keyword evidence="3 4" id="KW-0012">Acyltransferase</keyword>
<dbReference type="Pfam" id="PF03588">
    <property type="entry name" value="Leu_Phe_trans"/>
    <property type="match status" value="1"/>
</dbReference>
<dbReference type="GO" id="GO:0005737">
    <property type="term" value="C:cytoplasm"/>
    <property type="evidence" value="ECO:0007669"/>
    <property type="project" value="UniProtKB-SubCell"/>
</dbReference>
<dbReference type="STRING" id="53501.SAMN04488043_11754"/>
<evidence type="ECO:0000313" key="5">
    <source>
        <dbReference type="EMBL" id="CUH66406.1"/>
    </source>
</evidence>
<keyword evidence="2 4" id="KW-0808">Transferase</keyword>
<evidence type="ECO:0000256" key="2">
    <source>
        <dbReference type="ARBA" id="ARBA00022679"/>
    </source>
</evidence>
<comment type="similarity">
    <text evidence="4">Belongs to the L/F-transferase family.</text>
</comment>
<evidence type="ECO:0000256" key="1">
    <source>
        <dbReference type="ARBA" id="ARBA00022490"/>
    </source>
</evidence>
<accession>A0A0P1FED4</accession>
<keyword evidence="6" id="KW-1185">Reference proteome</keyword>
<dbReference type="PANTHER" id="PTHR30098:SF2">
    <property type="entry name" value="LEUCYL_PHENYLALANYL-TRNA--PROTEIN TRANSFERASE"/>
    <property type="match status" value="1"/>
</dbReference>
<dbReference type="GO" id="GO:0008914">
    <property type="term" value="F:leucyl-tRNA--protein transferase activity"/>
    <property type="evidence" value="ECO:0007669"/>
    <property type="project" value="UniProtKB-UniRule"/>
</dbReference>
<protein>
    <recommendedName>
        <fullName evidence="4">Leucyl/phenylalanyl-tRNA--protein transferase</fullName>
        <ecNumber evidence="4">2.3.2.6</ecNumber>
    </recommendedName>
    <alternativeName>
        <fullName evidence="4">L/F-transferase</fullName>
    </alternativeName>
    <alternativeName>
        <fullName evidence="4">Leucyltransferase</fullName>
    </alternativeName>
    <alternativeName>
        <fullName evidence="4">Phenyalanyltransferase</fullName>
    </alternativeName>
</protein>
<dbReference type="EC" id="2.3.2.6" evidence="4"/>
<dbReference type="NCBIfam" id="TIGR00667">
    <property type="entry name" value="aat"/>
    <property type="match status" value="1"/>
</dbReference>
<dbReference type="InterPro" id="IPR042203">
    <property type="entry name" value="Leu/Phe-tRNA_Trfase_C"/>
</dbReference>
<dbReference type="InterPro" id="IPR016181">
    <property type="entry name" value="Acyl_CoA_acyltransferase"/>
</dbReference>
<sequence length="216" mass="24307">MKDDDPFLTPQLLLHAYASGVFPMSEGRDDPDIFWVDPKLRGVFPLDRFHISRSLARRLRRDDYGVSVNADFEGVLRGCADREETWISDVIHDLYLQLHRLGRAHSLEVWMGGELVGGVYGVTLGRAFFGESMFSRRTDASKIALAYLVDRLKLAGFVLFDTQFITPHLASLGAIEIPRADYHRRLEKALLGAADFTAPQLPQSASEVLQRNTQTS</sequence>
<dbReference type="AlphaFoldDB" id="A0A0P1FED4"/>